<reference evidence="2" key="1">
    <citation type="submission" date="2023-01" db="EMBL/GenBank/DDBJ databases">
        <authorList>
            <person name="Van Ghelder C."/>
            <person name="Rancurel C."/>
        </authorList>
    </citation>
    <scope>NUCLEOTIDE SEQUENCE</scope>
    <source>
        <strain evidence="2">CNCM I-4278</strain>
    </source>
</reference>
<sequence>MYCQCGWFSLLGHSKLLCVCSFWLLSAFFSAFSSDDSEDDSIIMTPKTHRPDYTLGYRFIRQMCFSETLELVPGQ</sequence>
<dbReference type="EMBL" id="CAOQHR010000010">
    <property type="protein sequence ID" value="CAI6340090.1"/>
    <property type="molecule type" value="Genomic_DNA"/>
</dbReference>
<name>A0A9W4UQ83_9PLEO</name>
<feature type="chain" id="PRO_5040895424" description="Secreted protein" evidence="1">
    <location>
        <begin position="34"/>
        <end position="75"/>
    </location>
</feature>
<organism evidence="2 3">
    <name type="scientific">Periconia digitata</name>
    <dbReference type="NCBI Taxonomy" id="1303443"/>
    <lineage>
        <taxon>Eukaryota</taxon>
        <taxon>Fungi</taxon>
        <taxon>Dikarya</taxon>
        <taxon>Ascomycota</taxon>
        <taxon>Pezizomycotina</taxon>
        <taxon>Dothideomycetes</taxon>
        <taxon>Pleosporomycetidae</taxon>
        <taxon>Pleosporales</taxon>
        <taxon>Massarineae</taxon>
        <taxon>Periconiaceae</taxon>
        <taxon>Periconia</taxon>
    </lineage>
</organism>
<evidence type="ECO:0000313" key="2">
    <source>
        <dbReference type="EMBL" id="CAI6340090.1"/>
    </source>
</evidence>
<dbReference type="AlphaFoldDB" id="A0A9W4UQ83"/>
<accession>A0A9W4UQ83</accession>
<proteinExistence type="predicted"/>
<evidence type="ECO:0000313" key="3">
    <source>
        <dbReference type="Proteomes" id="UP001152607"/>
    </source>
</evidence>
<keyword evidence="3" id="KW-1185">Reference proteome</keyword>
<evidence type="ECO:0000256" key="1">
    <source>
        <dbReference type="SAM" id="SignalP"/>
    </source>
</evidence>
<gene>
    <name evidence="2" type="ORF">PDIGIT_LOCUS13259</name>
</gene>
<protein>
    <recommendedName>
        <fullName evidence="4">Secreted protein</fullName>
    </recommendedName>
</protein>
<keyword evidence="1" id="KW-0732">Signal</keyword>
<dbReference type="Proteomes" id="UP001152607">
    <property type="component" value="Unassembled WGS sequence"/>
</dbReference>
<evidence type="ECO:0008006" key="4">
    <source>
        <dbReference type="Google" id="ProtNLM"/>
    </source>
</evidence>
<feature type="signal peptide" evidence="1">
    <location>
        <begin position="1"/>
        <end position="33"/>
    </location>
</feature>
<comment type="caution">
    <text evidence="2">The sequence shown here is derived from an EMBL/GenBank/DDBJ whole genome shotgun (WGS) entry which is preliminary data.</text>
</comment>